<gene>
    <name evidence="2" type="ORF">E2C01_079601</name>
</gene>
<feature type="compositionally biased region" description="Basic and acidic residues" evidence="1">
    <location>
        <begin position="75"/>
        <end position="85"/>
    </location>
</feature>
<feature type="compositionally biased region" description="Polar residues" evidence="1">
    <location>
        <begin position="10"/>
        <end position="19"/>
    </location>
</feature>
<dbReference type="AlphaFoldDB" id="A0A5B7IHC3"/>
<keyword evidence="3" id="KW-1185">Reference proteome</keyword>
<protein>
    <submittedName>
        <fullName evidence="2">Uncharacterized protein</fullName>
    </submittedName>
</protein>
<feature type="region of interest" description="Disordered" evidence="1">
    <location>
        <begin position="112"/>
        <end position="135"/>
    </location>
</feature>
<evidence type="ECO:0000313" key="2">
    <source>
        <dbReference type="EMBL" id="MPC84851.1"/>
    </source>
</evidence>
<feature type="region of interest" description="Disordered" evidence="1">
    <location>
        <begin position="60"/>
        <end position="91"/>
    </location>
</feature>
<accession>A0A5B7IHC3</accession>
<reference evidence="2 3" key="1">
    <citation type="submission" date="2019-05" db="EMBL/GenBank/DDBJ databases">
        <title>Another draft genome of Portunus trituberculatus and its Hox gene families provides insights of decapod evolution.</title>
        <authorList>
            <person name="Jeong J.-H."/>
            <person name="Song I."/>
            <person name="Kim S."/>
            <person name="Choi T."/>
            <person name="Kim D."/>
            <person name="Ryu S."/>
            <person name="Kim W."/>
        </authorList>
    </citation>
    <scope>NUCLEOTIDE SEQUENCE [LARGE SCALE GENOMIC DNA]</scope>
    <source>
        <tissue evidence="2">Muscle</tissue>
    </source>
</reference>
<feature type="region of interest" description="Disordered" evidence="1">
    <location>
        <begin position="1"/>
        <end position="33"/>
    </location>
</feature>
<organism evidence="2 3">
    <name type="scientific">Portunus trituberculatus</name>
    <name type="common">Swimming crab</name>
    <name type="synonym">Neptunus trituberculatus</name>
    <dbReference type="NCBI Taxonomy" id="210409"/>
    <lineage>
        <taxon>Eukaryota</taxon>
        <taxon>Metazoa</taxon>
        <taxon>Ecdysozoa</taxon>
        <taxon>Arthropoda</taxon>
        <taxon>Crustacea</taxon>
        <taxon>Multicrustacea</taxon>
        <taxon>Malacostraca</taxon>
        <taxon>Eumalacostraca</taxon>
        <taxon>Eucarida</taxon>
        <taxon>Decapoda</taxon>
        <taxon>Pleocyemata</taxon>
        <taxon>Brachyura</taxon>
        <taxon>Eubrachyura</taxon>
        <taxon>Portunoidea</taxon>
        <taxon>Portunidae</taxon>
        <taxon>Portuninae</taxon>
        <taxon>Portunus</taxon>
    </lineage>
</organism>
<sequence length="135" mass="14457">METPHASVHAPSQSAPSSLSDKHRSTESPEPLEVVKRSATIWEVKAEAHRPVAPRCALPLDLLNQPPRDSPQRGPIRERRGKVNECQDGGGVVSLYSTGPPRKVQVNTHIATPPTICSSPLSTGFQHSTGKLSSG</sequence>
<name>A0A5B7IHC3_PORTR</name>
<proteinExistence type="predicted"/>
<dbReference type="Proteomes" id="UP000324222">
    <property type="component" value="Unassembled WGS sequence"/>
</dbReference>
<evidence type="ECO:0000313" key="3">
    <source>
        <dbReference type="Proteomes" id="UP000324222"/>
    </source>
</evidence>
<comment type="caution">
    <text evidence="2">The sequence shown here is derived from an EMBL/GenBank/DDBJ whole genome shotgun (WGS) entry which is preliminary data.</text>
</comment>
<dbReference type="EMBL" id="VSRR010066605">
    <property type="protein sequence ID" value="MPC84851.1"/>
    <property type="molecule type" value="Genomic_DNA"/>
</dbReference>
<evidence type="ECO:0000256" key="1">
    <source>
        <dbReference type="SAM" id="MobiDB-lite"/>
    </source>
</evidence>